<sequence length="231" mass="26722">MSLDDDMGVDLQDLMLRVRMIGRVDGKNGLLDWNDWTDLERVFKEVGTATDKYEQVKEKIGKHFKSKVNSKLNVLHFRDIFQHLGESFDDFVNRLKDKAKSCAFADSNHEISLQIIHRCQSTALKRKALEAVKELTLEELIKYGRLDESVNSQMKELKKFNEGGNERIEVNKVRDNPGSSSGNTGGRNSRHRVDRQKTKSSYREKEENQSREEKKCFKCGLKYPHEKICPA</sequence>
<proteinExistence type="predicted"/>
<comment type="caution">
    <text evidence="2">The sequence shown here is derived from an EMBL/GenBank/DDBJ whole genome shotgun (WGS) entry which is preliminary data.</text>
</comment>
<gene>
    <name evidence="2" type="ORF">BpHYR1_047467</name>
</gene>
<evidence type="ECO:0000313" key="3">
    <source>
        <dbReference type="Proteomes" id="UP000276133"/>
    </source>
</evidence>
<dbReference type="OrthoDB" id="8039770at2759"/>
<accession>A0A3M7PKV5</accession>
<feature type="non-terminal residue" evidence="2">
    <location>
        <position position="231"/>
    </location>
</feature>
<dbReference type="EMBL" id="REGN01010083">
    <property type="protein sequence ID" value="RMZ99732.1"/>
    <property type="molecule type" value="Genomic_DNA"/>
</dbReference>
<dbReference type="PANTHER" id="PTHR33198:SF20">
    <property type="entry name" value="RETROTRANSPOSON GAG DOMAIN-CONTAINING PROTEIN"/>
    <property type="match status" value="1"/>
</dbReference>
<dbReference type="AlphaFoldDB" id="A0A3M7PKV5"/>
<dbReference type="Proteomes" id="UP000276133">
    <property type="component" value="Unassembled WGS sequence"/>
</dbReference>
<reference evidence="2 3" key="1">
    <citation type="journal article" date="2018" name="Sci. Rep.">
        <title>Genomic signatures of local adaptation to the degree of environmental predictability in rotifers.</title>
        <authorList>
            <person name="Franch-Gras L."/>
            <person name="Hahn C."/>
            <person name="Garcia-Roger E.M."/>
            <person name="Carmona M.J."/>
            <person name="Serra M."/>
            <person name="Gomez A."/>
        </authorList>
    </citation>
    <scope>NUCLEOTIDE SEQUENCE [LARGE SCALE GENOMIC DNA]</scope>
    <source>
        <strain evidence="2">HYR1</strain>
    </source>
</reference>
<dbReference type="PANTHER" id="PTHR33198">
    <property type="entry name" value="ANK_REP_REGION DOMAIN-CONTAINING PROTEIN-RELATED"/>
    <property type="match status" value="1"/>
</dbReference>
<evidence type="ECO:0000313" key="2">
    <source>
        <dbReference type="EMBL" id="RMZ99732.1"/>
    </source>
</evidence>
<name>A0A3M7PKV5_BRAPC</name>
<keyword evidence="3" id="KW-1185">Reference proteome</keyword>
<protein>
    <submittedName>
        <fullName evidence="2">Retrovirus-related Pol poly from transposon</fullName>
    </submittedName>
</protein>
<organism evidence="2 3">
    <name type="scientific">Brachionus plicatilis</name>
    <name type="common">Marine rotifer</name>
    <name type="synonym">Brachionus muelleri</name>
    <dbReference type="NCBI Taxonomy" id="10195"/>
    <lineage>
        <taxon>Eukaryota</taxon>
        <taxon>Metazoa</taxon>
        <taxon>Spiralia</taxon>
        <taxon>Gnathifera</taxon>
        <taxon>Rotifera</taxon>
        <taxon>Eurotatoria</taxon>
        <taxon>Monogononta</taxon>
        <taxon>Pseudotrocha</taxon>
        <taxon>Ploima</taxon>
        <taxon>Brachionidae</taxon>
        <taxon>Brachionus</taxon>
    </lineage>
</organism>
<dbReference type="STRING" id="10195.A0A3M7PKV5"/>
<feature type="compositionally biased region" description="Basic and acidic residues" evidence="1">
    <location>
        <begin position="195"/>
        <end position="214"/>
    </location>
</feature>
<feature type="compositionally biased region" description="Basic and acidic residues" evidence="1">
    <location>
        <begin position="161"/>
        <end position="175"/>
    </location>
</feature>
<evidence type="ECO:0000256" key="1">
    <source>
        <dbReference type="SAM" id="MobiDB-lite"/>
    </source>
</evidence>
<dbReference type="SUPFAM" id="SSF47353">
    <property type="entry name" value="Retrovirus capsid dimerization domain-like"/>
    <property type="match status" value="1"/>
</dbReference>
<feature type="region of interest" description="Disordered" evidence="1">
    <location>
        <begin position="161"/>
        <end position="214"/>
    </location>
</feature>